<sequence length="113" mass="14048">MFYYRPKRNNQDDLIIQELSSLADLNKTWGFWLMFHRLRKLNYSWNHKRVYRVYKMMRLNLRNKRKKRLPARVKEPLLRPIYPNVTWSMDFMHDSLENGKSVRSLNIIDDFNR</sequence>
<evidence type="ECO:0000313" key="1">
    <source>
        <dbReference type="EMBL" id="NOJ74252.1"/>
    </source>
</evidence>
<proteinExistence type="predicted"/>
<protein>
    <submittedName>
        <fullName evidence="1">Transposase</fullName>
    </submittedName>
</protein>
<dbReference type="RefSeq" id="WP_171621578.1">
    <property type="nucleotide sequence ID" value="NZ_CBCRZD010000019.1"/>
</dbReference>
<comment type="caution">
    <text evidence="1">The sequence shown here is derived from an EMBL/GenBank/DDBJ whole genome shotgun (WGS) entry which is preliminary data.</text>
</comment>
<keyword evidence="2" id="KW-1185">Reference proteome</keyword>
<dbReference type="EMBL" id="JABFOQ010000001">
    <property type="protein sequence ID" value="NOJ74252.1"/>
    <property type="molecule type" value="Genomic_DNA"/>
</dbReference>
<reference evidence="1 2" key="1">
    <citation type="submission" date="2020-05" db="EMBL/GenBank/DDBJ databases">
        <title>Tigecycline resistant gene in Empedobacter stercoris.</title>
        <authorList>
            <person name="Chen Y."/>
            <person name="Cheng Y."/>
            <person name="Zhou K."/>
        </authorList>
    </citation>
    <scope>NUCLEOTIDE SEQUENCE [LARGE SCALE GENOMIC DNA]</scope>
    <source>
        <strain evidence="1 2">ES202</strain>
    </source>
</reference>
<accession>A0ABX1WI75</accession>
<evidence type="ECO:0000313" key="2">
    <source>
        <dbReference type="Proteomes" id="UP000580344"/>
    </source>
</evidence>
<dbReference type="PANTHER" id="PTHR47515:SF2">
    <property type="entry name" value="INTEGRASE CORE DOMAIN PROTEIN"/>
    <property type="match status" value="1"/>
</dbReference>
<dbReference type="Proteomes" id="UP000580344">
    <property type="component" value="Unassembled WGS sequence"/>
</dbReference>
<gene>
    <name evidence="1" type="ORF">HMH06_00055</name>
</gene>
<organism evidence="1 2">
    <name type="scientific">Empedobacter stercoris</name>
    <dbReference type="NCBI Taxonomy" id="1628248"/>
    <lineage>
        <taxon>Bacteria</taxon>
        <taxon>Pseudomonadati</taxon>
        <taxon>Bacteroidota</taxon>
        <taxon>Flavobacteriia</taxon>
        <taxon>Flavobacteriales</taxon>
        <taxon>Weeksellaceae</taxon>
        <taxon>Empedobacter</taxon>
    </lineage>
</organism>
<dbReference type="PANTHER" id="PTHR47515">
    <property type="entry name" value="LOW CALCIUM RESPONSE LOCUS PROTEIN T"/>
    <property type="match status" value="1"/>
</dbReference>
<name>A0ABX1WI75_9FLAO</name>